<evidence type="ECO:0000259" key="1">
    <source>
        <dbReference type="Pfam" id="PF04326"/>
    </source>
</evidence>
<reference evidence="2 3" key="1">
    <citation type="submission" date="2020-08" db="EMBL/GenBank/DDBJ databases">
        <title>A Genomic Blueprint of the Chicken Gut Microbiome.</title>
        <authorList>
            <person name="Gilroy R."/>
            <person name="Ravi A."/>
            <person name="Getino M."/>
            <person name="Pursley I."/>
            <person name="Horton D.L."/>
            <person name="Alikhan N.-F."/>
            <person name="Baker D."/>
            <person name="Gharbi K."/>
            <person name="Hall N."/>
            <person name="Watson M."/>
            <person name="Adriaenssens E.M."/>
            <person name="Foster-Nyarko E."/>
            <person name="Jarju S."/>
            <person name="Secka A."/>
            <person name="Antonio M."/>
            <person name="Oren A."/>
            <person name="Chaudhuri R."/>
            <person name="La Ragione R.M."/>
            <person name="Hildebrand F."/>
            <person name="Pallen M.J."/>
        </authorList>
    </citation>
    <scope>NUCLEOTIDE SEQUENCE [LARGE SCALE GENOMIC DNA]</scope>
    <source>
        <strain evidence="2 3">Sa2CUA8</strain>
    </source>
</reference>
<accession>A0ABR8V0K3</accession>
<dbReference type="InterPro" id="IPR007421">
    <property type="entry name" value="Schlafen_AlbA_2_dom"/>
</dbReference>
<dbReference type="EMBL" id="JACSQE010000004">
    <property type="protein sequence ID" value="MBD7998322.1"/>
    <property type="molecule type" value="Genomic_DNA"/>
</dbReference>
<keyword evidence="3" id="KW-1185">Reference proteome</keyword>
<organism evidence="2 3">
    <name type="scientific">Oerskovia gallyi</name>
    <dbReference type="NCBI Taxonomy" id="2762226"/>
    <lineage>
        <taxon>Bacteria</taxon>
        <taxon>Bacillati</taxon>
        <taxon>Actinomycetota</taxon>
        <taxon>Actinomycetes</taxon>
        <taxon>Micrococcales</taxon>
        <taxon>Cellulomonadaceae</taxon>
        <taxon>Oerskovia</taxon>
    </lineage>
</organism>
<comment type="caution">
    <text evidence="2">The sequence shown here is derived from an EMBL/GenBank/DDBJ whole genome shotgun (WGS) entry which is preliminary data.</text>
</comment>
<dbReference type="Proteomes" id="UP000633601">
    <property type="component" value="Unassembled WGS sequence"/>
</dbReference>
<proteinExistence type="predicted"/>
<dbReference type="PANTHER" id="PTHR30595:SF6">
    <property type="entry name" value="SCHLAFEN ALBA-2 DOMAIN-CONTAINING PROTEIN"/>
    <property type="match status" value="1"/>
</dbReference>
<dbReference type="InterPro" id="IPR038461">
    <property type="entry name" value="Schlafen_AlbA_2_dom_sf"/>
</dbReference>
<sequence>MEVTSPVNTPQSDEERLLAQLCREHGESPWLEFKENNGNPDEVGEYVSALANGAAAEGRGTAYLVWGVRDSDHHVVGTTFDPSTAKKGNEELESWLTRLLSPQVSLRFRSVPNTGVAVWILEIGAARSRPVAFNGIEYIRVGSYKKRLNAHPELERRLWKAFERETFETGIAESRVTEQEIFDLLDYPSYFTLLDARLPTSQRGILEYLSADKLIVATDVGWGITNLGAALFARQLANFPTLARKRVRVIQYSGDNRVETIHEREGSRGYASGFEGLIDYIDGRLPRNEVIGKALRTERSLYPEIAIRELVANMLIHQDFSLTGTGPMIEVFRSRIEFTNPGVPIVDARRFLDLPPQSRNEGVAAMMRRSHIAEERGSGWDKVAFQVEFHQLPAPRVEVTSDHTRAVLLAPRPLTKMDREDKTRAVYLHACLRQVSDESTTNASVRERFSIPDQSSAQASKLLNDAVSDGLIAVFDPSAGYRARRYIPFWAADDAVV</sequence>
<protein>
    <submittedName>
        <fullName evidence="2">DNA binding domain-containing protein</fullName>
    </submittedName>
</protein>
<gene>
    <name evidence="2" type="ORF">H9640_07150</name>
</gene>
<dbReference type="InterPro" id="IPR038475">
    <property type="entry name" value="RecG_C_sf"/>
</dbReference>
<evidence type="ECO:0000313" key="2">
    <source>
        <dbReference type="EMBL" id="MBD7998322.1"/>
    </source>
</evidence>
<dbReference type="Pfam" id="PF04326">
    <property type="entry name" value="SLFN_AlbA_2"/>
    <property type="match status" value="1"/>
</dbReference>
<dbReference type="Pfam" id="PF13749">
    <property type="entry name" value="HATPase_c_4"/>
    <property type="match status" value="1"/>
</dbReference>
<feature type="domain" description="Schlafen AlbA-2" evidence="1">
    <location>
        <begin position="27"/>
        <end position="149"/>
    </location>
</feature>
<name>A0ABR8V0K3_9CELL</name>
<dbReference type="Gene3D" id="3.30.950.30">
    <property type="entry name" value="Schlafen, AAA domain"/>
    <property type="match status" value="1"/>
</dbReference>
<dbReference type="PANTHER" id="PTHR30595">
    <property type="entry name" value="GLPR-RELATED TRANSCRIPTIONAL REPRESSOR"/>
    <property type="match status" value="1"/>
</dbReference>
<dbReference type="Gene3D" id="3.30.565.60">
    <property type="match status" value="1"/>
</dbReference>
<evidence type="ECO:0000313" key="3">
    <source>
        <dbReference type="Proteomes" id="UP000633601"/>
    </source>
</evidence>